<feature type="domain" description="Cryptic loci regulator 2 N-terminal" evidence="2">
    <location>
        <begin position="75"/>
        <end position="147"/>
    </location>
</feature>
<dbReference type="OMA" id="GRWYEPW"/>
<dbReference type="Proteomes" id="UP000018144">
    <property type="component" value="Unassembled WGS sequence"/>
</dbReference>
<dbReference type="eggNOG" id="ENOG502SWDM">
    <property type="taxonomic scope" value="Eukaryota"/>
</dbReference>
<dbReference type="EMBL" id="HF935199">
    <property type="protein sequence ID" value="CCX04347.1"/>
    <property type="molecule type" value="Genomic_DNA"/>
</dbReference>
<dbReference type="OrthoDB" id="2421327at2759"/>
<feature type="region of interest" description="Disordered" evidence="1">
    <location>
        <begin position="438"/>
        <end position="460"/>
    </location>
</feature>
<evidence type="ECO:0000256" key="1">
    <source>
        <dbReference type="SAM" id="MobiDB-lite"/>
    </source>
</evidence>
<keyword evidence="4" id="KW-1185">Reference proteome</keyword>
<accession>U4KU13</accession>
<dbReference type="PANTHER" id="PTHR38046:SF1">
    <property type="entry name" value="CRYPTIC LOCI REGULATOR 2"/>
    <property type="match status" value="1"/>
</dbReference>
<dbReference type="InterPro" id="IPR038986">
    <property type="entry name" value="Clr2"/>
</dbReference>
<name>U4KU13_PYROM</name>
<dbReference type="InterPro" id="IPR031915">
    <property type="entry name" value="Clr2_N"/>
</dbReference>
<evidence type="ECO:0000259" key="2">
    <source>
        <dbReference type="Pfam" id="PF16761"/>
    </source>
</evidence>
<feature type="compositionally biased region" description="Acidic residues" evidence="1">
    <location>
        <begin position="439"/>
        <end position="448"/>
    </location>
</feature>
<dbReference type="STRING" id="1076935.U4KU13"/>
<dbReference type="GO" id="GO:0070824">
    <property type="term" value="C:SHREC complex"/>
    <property type="evidence" value="ECO:0007669"/>
    <property type="project" value="InterPro"/>
</dbReference>
<feature type="compositionally biased region" description="Basic and acidic residues" evidence="1">
    <location>
        <begin position="449"/>
        <end position="460"/>
    </location>
</feature>
<protein>
    <submittedName>
        <fullName evidence="3">Similar to Cryptic loci regulator 2 acc. no. O13881</fullName>
    </submittedName>
</protein>
<dbReference type="PANTHER" id="PTHR38046">
    <property type="entry name" value="CRYPTIC LOCI REGULATOR 2"/>
    <property type="match status" value="1"/>
</dbReference>
<dbReference type="AlphaFoldDB" id="U4KU13"/>
<feature type="region of interest" description="Disordered" evidence="1">
    <location>
        <begin position="12"/>
        <end position="37"/>
    </location>
</feature>
<proteinExistence type="predicted"/>
<evidence type="ECO:0000313" key="3">
    <source>
        <dbReference type="EMBL" id="CCX04347.1"/>
    </source>
</evidence>
<sequence length="460" mass="50848">MSHGSYEEIQISFSDGDVSRHPTNTTKPEPKADGSYDYFEPLGEDSSKGVLYRQKCAAGVIVDYLPAGTEGRQFMFKTLPAGYALFEHVKVNGSNIRKDTYLFGHPNGGRFRSPAEFIPHVKYLAANSPENAHAATPADKICTCKLCGVGGRSGTPIRASGPVSRGKAIPLRAAHPEAARREVAKEERLGERETLGYIFRKGEVVWIWCGKEEFLYSTTKGDTSLWAAAVIVDRPSATAQLLPETPLNTSFDDIVAGNTPWVESLKNCLYTVHLCNSENPEEPGKPISNIPQHFLRPWLARIDDATGEHPSIPRAKEIVKTFNLFDHAFRGILGRWYEPEAVAHWSRPGATEESKLARTEIVRMTENRKQALGWKSIKGIEFMKDEDRREFRKALLANKMKDIAVGGQATPTPSWNPVNASPAKTPIKTSAMAMAVADDLADDEEDEEPAGKRLRVDEAT</sequence>
<evidence type="ECO:0000313" key="4">
    <source>
        <dbReference type="Proteomes" id="UP000018144"/>
    </source>
</evidence>
<reference evidence="3 4" key="1">
    <citation type="journal article" date="2013" name="PLoS Genet.">
        <title>The genome and development-dependent transcriptomes of Pyronema confluens: a window into fungal evolution.</title>
        <authorList>
            <person name="Traeger S."/>
            <person name="Altegoer F."/>
            <person name="Freitag M."/>
            <person name="Gabaldon T."/>
            <person name="Kempken F."/>
            <person name="Kumar A."/>
            <person name="Marcet-Houben M."/>
            <person name="Poggeler S."/>
            <person name="Stajich J.E."/>
            <person name="Nowrousian M."/>
        </authorList>
    </citation>
    <scope>NUCLEOTIDE SEQUENCE [LARGE SCALE GENOMIC DNA]</scope>
    <source>
        <strain evidence="4">CBS 100304</strain>
        <tissue evidence="3">Vegetative mycelium</tissue>
    </source>
</reference>
<dbReference type="GO" id="GO:0033553">
    <property type="term" value="C:rDNA heterochromatin"/>
    <property type="evidence" value="ECO:0007669"/>
    <property type="project" value="TreeGrafter"/>
</dbReference>
<organism evidence="3 4">
    <name type="scientific">Pyronema omphalodes (strain CBS 100304)</name>
    <name type="common">Pyronema confluens</name>
    <dbReference type="NCBI Taxonomy" id="1076935"/>
    <lineage>
        <taxon>Eukaryota</taxon>
        <taxon>Fungi</taxon>
        <taxon>Dikarya</taxon>
        <taxon>Ascomycota</taxon>
        <taxon>Pezizomycotina</taxon>
        <taxon>Pezizomycetes</taxon>
        <taxon>Pezizales</taxon>
        <taxon>Pyronemataceae</taxon>
        <taxon>Pyronema</taxon>
    </lineage>
</organism>
<dbReference type="GO" id="GO:0030466">
    <property type="term" value="P:silent mating-type cassette heterochromatin formation"/>
    <property type="evidence" value="ECO:0007669"/>
    <property type="project" value="TreeGrafter"/>
</dbReference>
<dbReference type="Pfam" id="PF16761">
    <property type="entry name" value="Clr2_transil"/>
    <property type="match status" value="1"/>
</dbReference>
<gene>
    <name evidence="3" type="ORF">PCON_01895</name>
</gene>
<dbReference type="GO" id="GO:0031934">
    <property type="term" value="C:mating-type region heterochromatin"/>
    <property type="evidence" value="ECO:0007669"/>
    <property type="project" value="TreeGrafter"/>
</dbReference>